<dbReference type="PANTHER" id="PTHR41294:SF1">
    <property type="entry name" value="CADMIUM-INDUCED PROTEIN CADI"/>
    <property type="match status" value="1"/>
</dbReference>
<evidence type="ECO:0000313" key="2">
    <source>
        <dbReference type="EMBL" id="SPP64647.1"/>
    </source>
</evidence>
<dbReference type="NCBIfam" id="NF041414">
    <property type="entry name" value="ArsI_CadI_VOC"/>
    <property type="match status" value="1"/>
</dbReference>
<dbReference type="InterPro" id="IPR049789">
    <property type="entry name" value="ArsI/CadI-like"/>
</dbReference>
<dbReference type="InParanoid" id="A0A330L4N5"/>
<feature type="domain" description="VOC" evidence="1">
    <location>
        <begin position="2"/>
        <end position="116"/>
    </location>
</feature>
<dbReference type="EMBL" id="OUNR01000012">
    <property type="protein sequence ID" value="SPP64647.1"/>
    <property type="molecule type" value="Genomic_DNA"/>
</dbReference>
<dbReference type="AlphaFoldDB" id="A0A330L4N5"/>
<keyword evidence="3" id="KW-1185">Reference proteome</keyword>
<dbReference type="PANTHER" id="PTHR41294">
    <property type="entry name" value="CADMIUM-INDUCED PROTEIN CADI"/>
    <property type="match status" value="1"/>
</dbReference>
<evidence type="ECO:0000313" key="3">
    <source>
        <dbReference type="Proteomes" id="UP000248168"/>
    </source>
</evidence>
<dbReference type="PROSITE" id="PS51819">
    <property type="entry name" value="VOC"/>
    <property type="match status" value="1"/>
</dbReference>
<dbReference type="OrthoDB" id="9789608at2"/>
<dbReference type="SUPFAM" id="SSF54593">
    <property type="entry name" value="Glyoxalase/Bleomycin resistance protein/Dihydroxybiphenyl dioxygenase"/>
    <property type="match status" value="1"/>
</dbReference>
<evidence type="ECO:0000259" key="1">
    <source>
        <dbReference type="PROSITE" id="PS51819"/>
    </source>
</evidence>
<reference evidence="3" key="1">
    <citation type="submission" date="2018-04" db="EMBL/GenBank/DDBJ databases">
        <authorList>
            <person name="Lucker S."/>
            <person name="Sakoula D."/>
        </authorList>
    </citation>
    <scope>NUCLEOTIDE SEQUENCE [LARGE SCALE GENOMIC DNA]</scope>
</reference>
<dbReference type="InterPro" id="IPR052393">
    <property type="entry name" value="Cadmium-induced_rsp"/>
</dbReference>
<dbReference type="InterPro" id="IPR037523">
    <property type="entry name" value="VOC_core"/>
</dbReference>
<dbReference type="Proteomes" id="UP000248168">
    <property type="component" value="Unassembled WGS sequence"/>
</dbReference>
<sequence>MKRFHIHIGVDSLDEAIRFYSSLFGAVPVKTKPDYAKWMLDDPCVNFAISTRANKKGVDHLGIQVEEESELNELRSRLERADMTVLEEGATTCCYARSDKSWVQDPAGIPWETYRTMEDAHLFSESAGDTDGACCVPDMPAQLISLKSSSSKGGR</sequence>
<dbReference type="GO" id="GO:0046686">
    <property type="term" value="P:response to cadmium ion"/>
    <property type="evidence" value="ECO:0007669"/>
    <property type="project" value="TreeGrafter"/>
</dbReference>
<accession>A0A330L4N5</accession>
<dbReference type="InterPro" id="IPR029068">
    <property type="entry name" value="Glyas_Bleomycin-R_OHBP_Dase"/>
</dbReference>
<proteinExistence type="predicted"/>
<name>A0A330L4N5_9BACT</name>
<dbReference type="Gene3D" id="3.10.180.10">
    <property type="entry name" value="2,3-Dihydroxybiphenyl 1,2-Dioxygenase, domain 1"/>
    <property type="match status" value="1"/>
</dbReference>
<organism evidence="2 3">
    <name type="scientific">Nitrospira lenta</name>
    <dbReference type="NCBI Taxonomy" id="1436998"/>
    <lineage>
        <taxon>Bacteria</taxon>
        <taxon>Pseudomonadati</taxon>
        <taxon>Nitrospirota</taxon>
        <taxon>Nitrospiria</taxon>
        <taxon>Nitrospirales</taxon>
        <taxon>Nitrospiraceae</taxon>
        <taxon>Nitrospira</taxon>
    </lineage>
</organism>
<dbReference type="Pfam" id="PF00903">
    <property type="entry name" value="Glyoxalase"/>
    <property type="match status" value="1"/>
</dbReference>
<gene>
    <name evidence="2" type="ORF">NITLEN_20287</name>
</gene>
<protein>
    <submittedName>
        <fullName evidence="2">Glyoxalase family protein</fullName>
    </submittedName>
</protein>
<dbReference type="RefSeq" id="WP_121989001.1">
    <property type="nucleotide sequence ID" value="NZ_OUNR01000012.1"/>
</dbReference>
<dbReference type="InterPro" id="IPR004360">
    <property type="entry name" value="Glyas_Fos-R_dOase_dom"/>
</dbReference>